<proteinExistence type="predicted"/>
<dbReference type="Proteomes" id="UP000036681">
    <property type="component" value="Unplaced"/>
</dbReference>
<organism evidence="2 3">
    <name type="scientific">Ascaris lumbricoides</name>
    <name type="common">Giant roundworm</name>
    <dbReference type="NCBI Taxonomy" id="6252"/>
    <lineage>
        <taxon>Eukaryota</taxon>
        <taxon>Metazoa</taxon>
        <taxon>Ecdysozoa</taxon>
        <taxon>Nematoda</taxon>
        <taxon>Chromadorea</taxon>
        <taxon>Rhabditida</taxon>
        <taxon>Spirurina</taxon>
        <taxon>Ascaridomorpha</taxon>
        <taxon>Ascaridoidea</taxon>
        <taxon>Ascarididae</taxon>
        <taxon>Ascaris</taxon>
    </lineage>
</organism>
<feature type="signal peptide" evidence="1">
    <location>
        <begin position="1"/>
        <end position="24"/>
    </location>
</feature>
<dbReference type="AlphaFoldDB" id="A0A0M3IK61"/>
<reference evidence="3" key="1">
    <citation type="submission" date="2017-02" db="UniProtKB">
        <authorList>
            <consortium name="WormBaseParasite"/>
        </authorList>
    </citation>
    <scope>IDENTIFICATION</scope>
</reference>
<feature type="chain" id="PRO_5005657030" evidence="1">
    <location>
        <begin position="25"/>
        <end position="75"/>
    </location>
</feature>
<keyword evidence="1" id="KW-0732">Signal</keyword>
<sequence>MSGSSLRLAFAMSCAVTRSALVASETVRRRSPSIVKAATTLLSSLGAWSSMSRDKASACPNVVVDRKTGWASLRS</sequence>
<evidence type="ECO:0000313" key="2">
    <source>
        <dbReference type="Proteomes" id="UP000036681"/>
    </source>
</evidence>
<protein>
    <submittedName>
        <fullName evidence="3">Secreted protein</fullName>
    </submittedName>
</protein>
<name>A0A0M3IK61_ASCLU</name>
<evidence type="ECO:0000256" key="1">
    <source>
        <dbReference type="SAM" id="SignalP"/>
    </source>
</evidence>
<evidence type="ECO:0000313" key="3">
    <source>
        <dbReference type="WBParaSite" id="ALUE_0001910901-mRNA-1"/>
    </source>
</evidence>
<keyword evidence="2" id="KW-1185">Reference proteome</keyword>
<dbReference type="WBParaSite" id="ALUE_0001910901-mRNA-1">
    <property type="protein sequence ID" value="ALUE_0001910901-mRNA-1"/>
    <property type="gene ID" value="ALUE_0001910901"/>
</dbReference>
<accession>A0A0M3IK61</accession>